<evidence type="ECO:0000313" key="3">
    <source>
        <dbReference type="Proteomes" id="UP000042054"/>
    </source>
</evidence>
<dbReference type="PANTHER" id="PTHR38595:SF1">
    <property type="entry name" value="TYPE VI SECRETION SYSTEM COMPONENT TSSE1"/>
    <property type="match status" value="1"/>
</dbReference>
<organism evidence="2 3">
    <name type="scientific">Yersinia rohdei</name>
    <dbReference type="NCBI Taxonomy" id="29485"/>
    <lineage>
        <taxon>Bacteria</taxon>
        <taxon>Pseudomonadati</taxon>
        <taxon>Pseudomonadota</taxon>
        <taxon>Gammaproteobacteria</taxon>
        <taxon>Enterobacterales</taxon>
        <taxon>Yersiniaceae</taxon>
        <taxon>Yersinia</taxon>
    </lineage>
</organism>
<dbReference type="InterPro" id="IPR053176">
    <property type="entry name" value="T6SS_TssE1-like"/>
</dbReference>
<dbReference type="SUPFAM" id="SSF160719">
    <property type="entry name" value="gpW/gp25-like"/>
    <property type="match status" value="1"/>
</dbReference>
<gene>
    <name evidence="2" type="ORF">ERS008555_03973</name>
</gene>
<dbReference type="EMBL" id="CTKE01000033">
    <property type="protein sequence ID" value="CQI97805.1"/>
    <property type="molecule type" value="Genomic_DNA"/>
</dbReference>
<accession>A0A0U1HY96</accession>
<dbReference type="Pfam" id="PF04965">
    <property type="entry name" value="GPW_gp25"/>
    <property type="match status" value="1"/>
</dbReference>
<reference evidence="2 3" key="1">
    <citation type="submission" date="2015-03" db="EMBL/GenBank/DDBJ databases">
        <authorList>
            <person name="Murphy D."/>
        </authorList>
    </citation>
    <scope>NUCLEOTIDE SEQUENCE [LARGE SCALE GENOMIC DNA]</scope>
    <source>
        <strain evidence="2 3">68/02</strain>
    </source>
</reference>
<feature type="domain" description="IraD/Gp25-like" evidence="1">
    <location>
        <begin position="38"/>
        <end position="137"/>
    </location>
</feature>
<dbReference type="AlphaFoldDB" id="A0A0U1HY96"/>
<dbReference type="Proteomes" id="UP000042054">
    <property type="component" value="Unassembled WGS sequence"/>
</dbReference>
<dbReference type="PANTHER" id="PTHR38595">
    <property type="entry name" value="CYTOPLASMIC PROTEIN-RELATED"/>
    <property type="match status" value="1"/>
</dbReference>
<sequence>MMEKKRQFLPTLLERLLDDDPKKLIEPQDKFFYDSRMMRKLVQKNITEILNNANIDDLLDEQRHKWVATSVLNFGIAPLIGRYSTPHNWMTIERIIREAIIRFEPRIISESLVVNKLHNAKNGIAQFEIKGLIEWNPHPIDLSIAGAYDFETNQAELRSF</sequence>
<dbReference type="InterPro" id="IPR007048">
    <property type="entry name" value="IraD/Gp25-like"/>
</dbReference>
<evidence type="ECO:0000313" key="2">
    <source>
        <dbReference type="EMBL" id="CQI97805.1"/>
    </source>
</evidence>
<evidence type="ECO:0000259" key="1">
    <source>
        <dbReference type="Pfam" id="PF04965"/>
    </source>
</evidence>
<proteinExistence type="predicted"/>
<protein>
    <submittedName>
        <fullName evidence="2">Protein ImpF</fullName>
    </submittedName>
</protein>
<dbReference type="STRING" id="29485.CH64_3143"/>
<name>A0A0U1HY96_YERRO</name>